<dbReference type="InterPro" id="IPR043128">
    <property type="entry name" value="Rev_trsase/Diguanyl_cyclase"/>
</dbReference>
<protein>
    <submittedName>
        <fullName evidence="3">Diguanylate cyclase (GGDEF) domain</fullName>
    </submittedName>
</protein>
<dbReference type="InterPro" id="IPR005645">
    <property type="entry name" value="FSH-like_dom"/>
</dbReference>
<dbReference type="PANTHER" id="PTHR43358:SF4">
    <property type="entry name" value="ALPHA_BETA HYDROLASE FOLD-1 DOMAIN-CONTAINING PROTEIN"/>
    <property type="match status" value="1"/>
</dbReference>
<dbReference type="Pfam" id="PF03959">
    <property type="entry name" value="FSH1"/>
    <property type="match status" value="1"/>
</dbReference>
<evidence type="ECO:0000259" key="2">
    <source>
        <dbReference type="PROSITE" id="PS50887"/>
    </source>
</evidence>
<keyword evidence="1" id="KW-0472">Membrane</keyword>
<evidence type="ECO:0000256" key="1">
    <source>
        <dbReference type="SAM" id="Phobius"/>
    </source>
</evidence>
<dbReference type="Gene3D" id="3.40.50.1820">
    <property type="entry name" value="alpha/beta hydrolase"/>
    <property type="match status" value="1"/>
</dbReference>
<organism evidence="3 4">
    <name type="scientific">Roseburia intestinalis XB6B4</name>
    <dbReference type="NCBI Taxonomy" id="718255"/>
    <lineage>
        <taxon>Bacteria</taxon>
        <taxon>Bacillati</taxon>
        <taxon>Bacillota</taxon>
        <taxon>Clostridia</taxon>
        <taxon>Lachnospirales</taxon>
        <taxon>Lachnospiraceae</taxon>
        <taxon>Roseburia</taxon>
    </lineage>
</organism>
<accession>D4KW39</accession>
<dbReference type="Proteomes" id="UP000008953">
    <property type="component" value="Chromosome"/>
</dbReference>
<reference evidence="3 4" key="1">
    <citation type="submission" date="2010-03" db="EMBL/GenBank/DDBJ databases">
        <title>The genome sequence of Roseburia intestinalis XB6B4.</title>
        <authorList>
            <consortium name="metaHIT consortium -- http://www.metahit.eu/"/>
            <person name="Pajon A."/>
            <person name="Turner K."/>
            <person name="Parkhill J."/>
            <person name="Bernalier A."/>
        </authorList>
    </citation>
    <scope>NUCLEOTIDE SEQUENCE [LARGE SCALE GENOMIC DNA]</scope>
    <source>
        <strain evidence="3 4">XB6B4</strain>
    </source>
</reference>
<proteinExistence type="predicted"/>
<feature type="transmembrane region" description="Helical" evidence="1">
    <location>
        <begin position="52"/>
        <end position="71"/>
    </location>
</feature>
<keyword evidence="1" id="KW-1133">Transmembrane helix</keyword>
<dbReference type="NCBIfam" id="TIGR00254">
    <property type="entry name" value="GGDEF"/>
    <property type="match status" value="1"/>
</dbReference>
<dbReference type="HOGENOM" id="CLU_401631_0_0_9"/>
<dbReference type="PROSITE" id="PS50887">
    <property type="entry name" value="GGDEF"/>
    <property type="match status" value="1"/>
</dbReference>
<feature type="transmembrane region" description="Helical" evidence="1">
    <location>
        <begin position="181"/>
        <end position="203"/>
    </location>
</feature>
<evidence type="ECO:0000313" key="4">
    <source>
        <dbReference type="Proteomes" id="UP000008953"/>
    </source>
</evidence>
<feature type="transmembrane region" description="Helical" evidence="1">
    <location>
        <begin position="83"/>
        <end position="116"/>
    </location>
</feature>
<dbReference type="InterPro" id="IPR000160">
    <property type="entry name" value="GGDEF_dom"/>
</dbReference>
<dbReference type="InterPro" id="IPR029787">
    <property type="entry name" value="Nucleotide_cyclase"/>
</dbReference>
<dbReference type="KEGG" id="rix:RO1_08960"/>
<dbReference type="EMBL" id="FP929050">
    <property type="protein sequence ID" value="CBL11579.1"/>
    <property type="molecule type" value="Genomic_DNA"/>
</dbReference>
<dbReference type="AlphaFoldDB" id="D4KW39"/>
<dbReference type="SMART" id="SM00267">
    <property type="entry name" value="GGDEF"/>
    <property type="match status" value="1"/>
</dbReference>
<dbReference type="PATRIC" id="fig|718255.3.peg.2104"/>
<dbReference type="InterPro" id="IPR029058">
    <property type="entry name" value="AB_hydrolase_fold"/>
</dbReference>
<keyword evidence="1" id="KW-0812">Transmembrane</keyword>
<dbReference type="Gene3D" id="3.30.70.270">
    <property type="match status" value="1"/>
</dbReference>
<dbReference type="RefSeq" id="WP_015520412.1">
    <property type="nucleotide sequence ID" value="NC_021012.1"/>
</dbReference>
<feature type="transmembrane region" description="Helical" evidence="1">
    <location>
        <begin position="374"/>
        <end position="397"/>
    </location>
</feature>
<dbReference type="CDD" id="cd01949">
    <property type="entry name" value="GGDEF"/>
    <property type="match status" value="1"/>
</dbReference>
<dbReference type="SUPFAM" id="SSF53474">
    <property type="entry name" value="alpha/beta-Hydrolases"/>
    <property type="match status" value="1"/>
</dbReference>
<dbReference type="Pfam" id="PF00990">
    <property type="entry name" value="GGDEF"/>
    <property type="match status" value="1"/>
</dbReference>
<sequence>MNTFSKLYDTELHNQEIKSNKRTLMGFCWFFLTLLLVWVLTMINFFLISKFLISLSLGFTVLLLIPPVIIYKKADLSSPWIKYLFLALISIICSIITALLTYHAVLIFVMPLLFAIQYRKRQALWFSFIFNTITMFISSYVGFYYGLCDLNLLLESTHTRNWYLQTMTGSFLQIPFNENPVFIIAVFEVLPRTLILLIFTIMLQYTIISSHNDALRIAELTYRKDMDARTKLYNKNKYEDMAVNYYPSVGYIAVAFWDLNNLKMINDNFGHAVGDSLIQTMSEKLLAVSNERCRTYRVGGDEFLLILDDPAPGEINRIIQQVKTELSSGTGTTGLRILAAVGSAEGCGADIRSLVKKSRCRHVFRQGKEQGGQIMIYILTACLVLVFLLFFTSYLLYRGVFYYPQKKHVDPYQIPDDMLYAPYKNAMLHLLHEMEQTPYEEVSIRSQDGLSLCGRLYLFRPDAPLMLFFHGYHGTFLWDGLGSFRFCRKNHINLLVVDERSHGKSADQIITFGIRECKDVKCWADYAAKRFPEKSLILSGVSMGSASVMMASVLSLPSSVKALICDCGYTAPAEIIKETIRSFHLPVSFCYALLHFGARIFGHFNLSESTALSAVKQTKLPILFIHGDHDSIVPPKMCDELYDACASRKKKLIITGSQHAVNAMADFDSYEREIMNFLKESGIKI</sequence>
<evidence type="ECO:0000313" key="3">
    <source>
        <dbReference type="EMBL" id="CBL11579.1"/>
    </source>
</evidence>
<feature type="domain" description="GGDEF" evidence="2">
    <location>
        <begin position="250"/>
        <end position="381"/>
    </location>
</feature>
<feature type="transmembrane region" description="Helical" evidence="1">
    <location>
        <begin position="123"/>
        <end position="147"/>
    </location>
</feature>
<reference evidence="3 4" key="2">
    <citation type="submission" date="2010-03" db="EMBL/GenBank/DDBJ databases">
        <authorList>
            <person name="Pajon A."/>
        </authorList>
    </citation>
    <scope>NUCLEOTIDE SEQUENCE [LARGE SCALE GENOMIC DNA]</scope>
    <source>
        <strain evidence="3 4">XB6B4</strain>
    </source>
</reference>
<gene>
    <name evidence="3" type="ORF">RO1_08960</name>
</gene>
<dbReference type="PANTHER" id="PTHR43358">
    <property type="entry name" value="ALPHA/BETA-HYDROLASE"/>
    <property type="match status" value="1"/>
</dbReference>
<dbReference type="SUPFAM" id="SSF55073">
    <property type="entry name" value="Nucleotide cyclase"/>
    <property type="match status" value="1"/>
</dbReference>
<dbReference type="InterPro" id="IPR052920">
    <property type="entry name" value="DNA-binding_regulatory"/>
</dbReference>
<feature type="transmembrane region" description="Helical" evidence="1">
    <location>
        <begin position="24"/>
        <end position="47"/>
    </location>
</feature>
<name>D4KW39_9FIRM</name>